<dbReference type="InterPro" id="IPR003115">
    <property type="entry name" value="ParB_N"/>
</dbReference>
<reference evidence="4 5" key="1">
    <citation type="submission" date="2017-06" db="EMBL/GenBank/DDBJ databases">
        <title>Genome Sequencing of the methanotroph Methylovulum psychrotolerants str. HV10-M2 isolated from a high-altitude environment.</title>
        <authorList>
            <person name="Mateos-Rivera A."/>
        </authorList>
    </citation>
    <scope>NUCLEOTIDE SEQUENCE [LARGE SCALE GENOMIC DNA]</scope>
    <source>
        <strain evidence="4 5">HV10_M2</strain>
    </source>
</reference>
<evidence type="ECO:0000256" key="1">
    <source>
        <dbReference type="ARBA" id="ARBA00006295"/>
    </source>
</evidence>
<dbReference type="Pfam" id="PF02195">
    <property type="entry name" value="ParB_N"/>
    <property type="match status" value="1"/>
</dbReference>
<dbReference type="InterPro" id="IPR036086">
    <property type="entry name" value="ParB/Sulfiredoxin_sf"/>
</dbReference>
<evidence type="ECO:0000259" key="3">
    <source>
        <dbReference type="SMART" id="SM00470"/>
    </source>
</evidence>
<dbReference type="Proteomes" id="UP000197019">
    <property type="component" value="Chromosome"/>
</dbReference>
<keyword evidence="2" id="KW-0238">DNA-binding</keyword>
<dbReference type="SMART" id="SM00470">
    <property type="entry name" value="ParB"/>
    <property type="match status" value="1"/>
</dbReference>
<name>A0A1Z4C4P1_9GAMM</name>
<evidence type="ECO:0000313" key="5">
    <source>
        <dbReference type="Proteomes" id="UP000197019"/>
    </source>
</evidence>
<dbReference type="GO" id="GO:0007059">
    <property type="term" value="P:chromosome segregation"/>
    <property type="evidence" value="ECO:0007669"/>
    <property type="project" value="TreeGrafter"/>
</dbReference>
<sequence>MKISNLLRANGFPNADQSIVERMPQLEGNELQFTDANELNVTSDINDSTIFEVSIHDLDVSPFQPRINFDDNELQTLADSISTGTLIDPITIRKKDNNRYELISGERRYRAHIILGYEKIPAVIKILDDKQSALLSIASNTVRENLSDFELGRSFKKLLDSQYVRSVSELSRYIGISRQQIDRCLDFTKLPILVIDQLEKNPKLFGANCAEFFAGYILKGYKDNVILAVDMIVNGASEQKAMFWLRSQSTSSTRAKKTRKNTPLFYDNKQIGTAYIEGKKIIIECSTGSQSSFVLESLLNKYVEN</sequence>
<evidence type="ECO:0000313" key="4">
    <source>
        <dbReference type="EMBL" id="ASF48480.1"/>
    </source>
</evidence>
<dbReference type="EMBL" id="CP022129">
    <property type="protein sequence ID" value="ASF48480.1"/>
    <property type="molecule type" value="Genomic_DNA"/>
</dbReference>
<keyword evidence="5" id="KW-1185">Reference proteome</keyword>
<dbReference type="Gene3D" id="1.10.10.2830">
    <property type="match status" value="1"/>
</dbReference>
<gene>
    <name evidence="4" type="ORF">CEK71_21810</name>
</gene>
<dbReference type="SUPFAM" id="SSF109709">
    <property type="entry name" value="KorB DNA-binding domain-like"/>
    <property type="match status" value="1"/>
</dbReference>
<dbReference type="Gene3D" id="3.90.1530.10">
    <property type="entry name" value="Conserved hypothetical protein from pyrococcus furiosus pfu- 392566-001, ParB domain"/>
    <property type="match status" value="1"/>
</dbReference>
<dbReference type="AlphaFoldDB" id="A0A1Z4C4P1"/>
<proteinExistence type="inferred from homology"/>
<accession>A0A1Z4C4P1</accession>
<dbReference type="InterPro" id="IPR050336">
    <property type="entry name" value="Chromosome_partition/occlusion"/>
</dbReference>
<dbReference type="PANTHER" id="PTHR33375">
    <property type="entry name" value="CHROMOSOME-PARTITIONING PROTEIN PARB-RELATED"/>
    <property type="match status" value="1"/>
</dbReference>
<organism evidence="4 5">
    <name type="scientific">Methylovulum psychrotolerans</name>
    <dbReference type="NCBI Taxonomy" id="1704499"/>
    <lineage>
        <taxon>Bacteria</taxon>
        <taxon>Pseudomonadati</taxon>
        <taxon>Pseudomonadota</taxon>
        <taxon>Gammaproteobacteria</taxon>
        <taxon>Methylococcales</taxon>
        <taxon>Methylococcaceae</taxon>
        <taxon>Methylovulum</taxon>
    </lineage>
</organism>
<dbReference type="KEGG" id="mpsy:CEK71_21810"/>
<protein>
    <recommendedName>
        <fullName evidence="3">ParB-like N-terminal domain-containing protein</fullName>
    </recommendedName>
</protein>
<dbReference type="FunFam" id="3.90.1530.30:FF:000001">
    <property type="entry name" value="Chromosome partitioning protein ParB"/>
    <property type="match status" value="1"/>
</dbReference>
<feature type="domain" description="ParB-like N-terminal" evidence="3">
    <location>
        <begin position="51"/>
        <end position="141"/>
    </location>
</feature>
<dbReference type="InterPro" id="IPR004437">
    <property type="entry name" value="ParB/RepB/Spo0J"/>
</dbReference>
<dbReference type="SUPFAM" id="SSF110849">
    <property type="entry name" value="ParB/Sulfiredoxin"/>
    <property type="match status" value="1"/>
</dbReference>
<dbReference type="GO" id="GO:0003677">
    <property type="term" value="F:DNA binding"/>
    <property type="evidence" value="ECO:0007669"/>
    <property type="project" value="UniProtKB-KW"/>
</dbReference>
<dbReference type="NCBIfam" id="TIGR00180">
    <property type="entry name" value="parB_part"/>
    <property type="match status" value="1"/>
</dbReference>
<dbReference type="GO" id="GO:0005694">
    <property type="term" value="C:chromosome"/>
    <property type="evidence" value="ECO:0007669"/>
    <property type="project" value="TreeGrafter"/>
</dbReference>
<dbReference type="PANTHER" id="PTHR33375:SF1">
    <property type="entry name" value="CHROMOSOME-PARTITIONING PROTEIN PARB-RELATED"/>
    <property type="match status" value="1"/>
</dbReference>
<evidence type="ECO:0000256" key="2">
    <source>
        <dbReference type="ARBA" id="ARBA00023125"/>
    </source>
</evidence>
<comment type="similarity">
    <text evidence="1">Belongs to the ParB family.</text>
</comment>